<dbReference type="EMBL" id="LUCM01001284">
    <property type="protein sequence ID" value="KAA0199165.1"/>
    <property type="molecule type" value="Genomic_DNA"/>
</dbReference>
<dbReference type="OrthoDB" id="6226438at2759"/>
<dbReference type="SUPFAM" id="SSF46689">
    <property type="entry name" value="Homeodomain-like"/>
    <property type="match status" value="1"/>
</dbReference>
<reference evidence="1" key="1">
    <citation type="submission" date="2019-05" db="EMBL/GenBank/DDBJ databases">
        <title>Annotation for the trematode Fasciolopsis buski.</title>
        <authorList>
            <person name="Choi Y.-J."/>
        </authorList>
    </citation>
    <scope>NUCLEOTIDE SEQUENCE</scope>
    <source>
        <strain evidence="1">HT</strain>
        <tissue evidence="1">Whole worm</tissue>
    </source>
</reference>
<comment type="caution">
    <text evidence="1">The sequence shown here is derived from an EMBL/GenBank/DDBJ whole genome shotgun (WGS) entry which is preliminary data.</text>
</comment>
<organism evidence="1 2">
    <name type="scientific">Fasciolopsis buskii</name>
    <dbReference type="NCBI Taxonomy" id="27845"/>
    <lineage>
        <taxon>Eukaryota</taxon>
        <taxon>Metazoa</taxon>
        <taxon>Spiralia</taxon>
        <taxon>Lophotrochozoa</taxon>
        <taxon>Platyhelminthes</taxon>
        <taxon>Trematoda</taxon>
        <taxon>Digenea</taxon>
        <taxon>Plagiorchiida</taxon>
        <taxon>Echinostomata</taxon>
        <taxon>Echinostomatoidea</taxon>
        <taxon>Fasciolidae</taxon>
        <taxon>Fasciolopsis</taxon>
    </lineage>
</organism>
<gene>
    <name evidence="1" type="ORF">FBUS_08094</name>
</gene>
<keyword evidence="2" id="KW-1185">Reference proteome</keyword>
<accession>A0A8E0VQX2</accession>
<protein>
    <submittedName>
        <fullName evidence="1">Uncharacterized protein</fullName>
    </submittedName>
</protein>
<proteinExistence type="predicted"/>
<evidence type="ECO:0000313" key="2">
    <source>
        <dbReference type="Proteomes" id="UP000728185"/>
    </source>
</evidence>
<dbReference type="Proteomes" id="UP000728185">
    <property type="component" value="Unassembled WGS sequence"/>
</dbReference>
<sequence length="190" mass="22809">MLREKYDSADKRISKQFVRAFEDGKDWRVVAKHDGVNYQTVYHQIHADELRYERLPRSETQSKSLDYMETDQIVTWLEEDPTVTLELLQARVKAEFDKNVSHTTIGNHLDCRLITLKNFHLIPFGMKNSNTKERRKYSVLKMFKLDRLEDCIYWTDERNLDLFFPRTMEQCTEDTRSCLQICYNRGRSRI</sequence>
<dbReference type="AlphaFoldDB" id="A0A8E0VQX2"/>
<evidence type="ECO:0000313" key="1">
    <source>
        <dbReference type="EMBL" id="KAA0199165.1"/>
    </source>
</evidence>
<name>A0A8E0VQX2_9TREM</name>
<dbReference type="InterPro" id="IPR009057">
    <property type="entry name" value="Homeodomain-like_sf"/>
</dbReference>